<dbReference type="Proteomes" id="UP000254266">
    <property type="component" value="Unassembled WGS sequence"/>
</dbReference>
<accession>A0A370DC49</accession>
<protein>
    <submittedName>
        <fullName evidence="2">Uncharacterized protein</fullName>
    </submittedName>
</protein>
<proteinExistence type="predicted"/>
<evidence type="ECO:0000313" key="3">
    <source>
        <dbReference type="Proteomes" id="UP000254266"/>
    </source>
</evidence>
<organism evidence="2 3">
    <name type="scientific">endosymbiont of Galathealinum brachiosum</name>
    <dbReference type="NCBI Taxonomy" id="2200906"/>
    <lineage>
        <taxon>Bacteria</taxon>
        <taxon>Pseudomonadati</taxon>
        <taxon>Pseudomonadota</taxon>
        <taxon>Gammaproteobacteria</taxon>
        <taxon>sulfur-oxidizing symbionts</taxon>
    </lineage>
</organism>
<gene>
    <name evidence="2" type="ORF">DIZ80_09310</name>
</gene>
<keyword evidence="1" id="KW-1133">Transmembrane helix</keyword>
<keyword evidence="3" id="KW-1185">Reference proteome</keyword>
<sequence length="157" mass="17155">MKIEGTNPDTGEVYQVEDDNINNEFIDWSSRLEVSDAKVKQMIDNLDISADSKSLLYAFTKATIKVGEYIIKIGRKIFDFICKIFTDHPSATFGVIFGAIAGFLIASIPVLGFVLGPIAGPILIVFGMVGGLKEDLKDKALSRKIAEINGKFEALHA</sequence>
<keyword evidence="1" id="KW-0472">Membrane</keyword>
<feature type="transmembrane region" description="Helical" evidence="1">
    <location>
        <begin position="90"/>
        <end position="108"/>
    </location>
</feature>
<keyword evidence="1" id="KW-0812">Transmembrane</keyword>
<dbReference type="EMBL" id="QFXC01000011">
    <property type="protein sequence ID" value="RDH82478.1"/>
    <property type="molecule type" value="Genomic_DNA"/>
</dbReference>
<evidence type="ECO:0000256" key="1">
    <source>
        <dbReference type="SAM" id="Phobius"/>
    </source>
</evidence>
<reference evidence="2 3" key="1">
    <citation type="journal article" date="2018" name="ISME J.">
        <title>Endosymbiont genomes yield clues of tubeworm success.</title>
        <authorList>
            <person name="Li Y."/>
            <person name="Liles M.R."/>
            <person name="Halanych K.M."/>
        </authorList>
    </citation>
    <scope>NUCLEOTIDE SEQUENCE [LARGE SCALE GENOMIC DNA]</scope>
    <source>
        <strain evidence="2">A1464</strain>
    </source>
</reference>
<dbReference type="AlphaFoldDB" id="A0A370DC49"/>
<comment type="caution">
    <text evidence="2">The sequence shown here is derived from an EMBL/GenBank/DDBJ whole genome shotgun (WGS) entry which is preliminary data.</text>
</comment>
<evidence type="ECO:0000313" key="2">
    <source>
        <dbReference type="EMBL" id="RDH82478.1"/>
    </source>
</evidence>
<name>A0A370DC49_9GAMM</name>
<feature type="transmembrane region" description="Helical" evidence="1">
    <location>
        <begin position="114"/>
        <end position="132"/>
    </location>
</feature>